<evidence type="ECO:0000313" key="3">
    <source>
        <dbReference type="Proteomes" id="UP000194432"/>
    </source>
</evidence>
<dbReference type="RefSeq" id="WP_094098458.1">
    <property type="nucleotide sequence ID" value="NZ_CP021361.1"/>
</dbReference>
<sequence length="139" mass="15454">MKRMLALLIGAACTMAMANTEFKNIPVPMQKALRGNALKTVHLDNGVMRLQMDKPVITELVYSTFVFHNICAEQWHNPEQFAKLALTRVELLNATGAQGFAFDARGDVCEQMGQLGKNFRTFIGQRTVQCEAGTCPKHP</sequence>
<gene>
    <name evidence="2" type="ORF">CBP34_14600</name>
</gene>
<proteinExistence type="predicted"/>
<dbReference type="KEGG" id="acin:CBP34_14600"/>
<keyword evidence="3" id="KW-1185">Reference proteome</keyword>
<evidence type="ECO:0000313" key="2">
    <source>
        <dbReference type="EMBL" id="ART52646.1"/>
    </source>
</evidence>
<feature type="chain" id="PRO_5013099890" evidence="1">
    <location>
        <begin position="19"/>
        <end position="139"/>
    </location>
</feature>
<organism evidence="2 3">
    <name type="scientific">Acidovorax carolinensis</name>
    <dbReference type="NCBI Taxonomy" id="553814"/>
    <lineage>
        <taxon>Bacteria</taxon>
        <taxon>Pseudomonadati</taxon>
        <taxon>Pseudomonadota</taxon>
        <taxon>Betaproteobacteria</taxon>
        <taxon>Burkholderiales</taxon>
        <taxon>Comamonadaceae</taxon>
        <taxon>Acidovorax</taxon>
    </lineage>
</organism>
<accession>A0A240U491</accession>
<dbReference type="AlphaFoldDB" id="A0A240U491"/>
<dbReference type="EMBL" id="CP021361">
    <property type="protein sequence ID" value="ART52646.1"/>
    <property type="molecule type" value="Genomic_DNA"/>
</dbReference>
<keyword evidence="1" id="KW-0732">Signal</keyword>
<reference evidence="2 3" key="1">
    <citation type="submission" date="2017-05" db="EMBL/GenBank/DDBJ databases">
        <title>Polyphasic characterization of four soil-derived phenanthrene-degrading Acidovorax strains and proposal of Acidovorax phenanthrenivorans sp. nov.</title>
        <authorList>
            <person name="Singleton D.R."/>
            <person name="Lee J."/>
            <person name="Dickey A.N."/>
            <person name="Stroud A."/>
            <person name="Scholl E.H."/>
            <person name="Wright F.A."/>
            <person name="Aitken M.D."/>
        </authorList>
    </citation>
    <scope>NUCLEOTIDE SEQUENCE [LARGE SCALE GENOMIC DNA]</scope>
    <source>
        <strain evidence="2">NA3</strain>
    </source>
</reference>
<dbReference type="Proteomes" id="UP000194432">
    <property type="component" value="Chromosome 1"/>
</dbReference>
<name>A0A240U491_9BURK</name>
<feature type="signal peptide" evidence="1">
    <location>
        <begin position="1"/>
        <end position="18"/>
    </location>
</feature>
<evidence type="ECO:0000256" key="1">
    <source>
        <dbReference type="SAM" id="SignalP"/>
    </source>
</evidence>
<protein>
    <submittedName>
        <fullName evidence="2">Uncharacterized protein</fullName>
    </submittedName>
</protein>